<dbReference type="Pfam" id="PF13577">
    <property type="entry name" value="SnoaL_4"/>
    <property type="match status" value="1"/>
</dbReference>
<evidence type="ECO:0000313" key="3">
    <source>
        <dbReference type="EMBL" id="QUT07349.1"/>
    </source>
</evidence>
<dbReference type="InterPro" id="IPR037401">
    <property type="entry name" value="SnoaL-like"/>
</dbReference>
<protein>
    <submittedName>
        <fullName evidence="3">Nuclear transport factor 2 family protein</fullName>
    </submittedName>
</protein>
<keyword evidence="4" id="KW-1185">Reference proteome</keyword>
<organism evidence="3 4">
    <name type="scientific">Sphingobium phenoxybenzoativorans</name>
    <dbReference type="NCBI Taxonomy" id="1592790"/>
    <lineage>
        <taxon>Bacteria</taxon>
        <taxon>Pseudomonadati</taxon>
        <taxon>Pseudomonadota</taxon>
        <taxon>Alphaproteobacteria</taxon>
        <taxon>Sphingomonadales</taxon>
        <taxon>Sphingomonadaceae</taxon>
        <taxon>Sphingobium</taxon>
    </lineage>
</organism>
<sequence length="181" mass="20597">MDKALENRLTRLEDIEIIREQLERYGHALDWHDGDLLDSVIFDDADVDYGIFKLDGRGAKDKLMEIEAAFPRRWHFTASPTIAFLDAFTAETVSYQIAVSSTEADPGNGLTQYFGWYLDRFEKRDGHWGIAARKHVLLGFGDIAEQRLPEIMQGLNRLTNASPAHPDYRKPGQSRVAMGQQ</sequence>
<dbReference type="AlphaFoldDB" id="A0A975K9L4"/>
<dbReference type="Proteomes" id="UP000681425">
    <property type="component" value="Chromosome"/>
</dbReference>
<evidence type="ECO:0000256" key="1">
    <source>
        <dbReference type="SAM" id="MobiDB-lite"/>
    </source>
</evidence>
<dbReference type="RefSeq" id="WP_212610511.1">
    <property type="nucleotide sequence ID" value="NZ_CP073910.1"/>
</dbReference>
<dbReference type="InterPro" id="IPR032710">
    <property type="entry name" value="NTF2-like_dom_sf"/>
</dbReference>
<dbReference type="Gene3D" id="3.10.450.50">
    <property type="match status" value="1"/>
</dbReference>
<evidence type="ECO:0000259" key="2">
    <source>
        <dbReference type="Pfam" id="PF13577"/>
    </source>
</evidence>
<feature type="domain" description="SnoaL-like" evidence="2">
    <location>
        <begin position="11"/>
        <end position="134"/>
    </location>
</feature>
<dbReference type="CDD" id="cd00531">
    <property type="entry name" value="NTF2_like"/>
    <property type="match status" value="1"/>
</dbReference>
<gene>
    <name evidence="3" type="ORF">KFK14_08090</name>
</gene>
<accession>A0A975K9L4</accession>
<dbReference type="KEGG" id="spph:KFK14_08090"/>
<dbReference type="SUPFAM" id="SSF54427">
    <property type="entry name" value="NTF2-like"/>
    <property type="match status" value="1"/>
</dbReference>
<name>A0A975K9L4_9SPHN</name>
<feature type="region of interest" description="Disordered" evidence="1">
    <location>
        <begin position="159"/>
        <end position="181"/>
    </location>
</feature>
<evidence type="ECO:0000313" key="4">
    <source>
        <dbReference type="Proteomes" id="UP000681425"/>
    </source>
</evidence>
<proteinExistence type="predicted"/>
<reference evidence="3" key="1">
    <citation type="submission" date="2021-04" db="EMBL/GenBank/DDBJ databases">
        <title>Isolation of p-tert-butylphenol degrading bacteria Sphingobium phenoxybenzoativorans Tas13 from active sludge.</title>
        <authorList>
            <person name="Li Y."/>
        </authorList>
    </citation>
    <scope>NUCLEOTIDE SEQUENCE</scope>
    <source>
        <strain evidence="3">Tas13</strain>
    </source>
</reference>
<dbReference type="EMBL" id="CP073910">
    <property type="protein sequence ID" value="QUT07349.1"/>
    <property type="molecule type" value="Genomic_DNA"/>
</dbReference>